<accession>A0AAD6ZQ60</accession>
<feature type="region of interest" description="Disordered" evidence="1">
    <location>
        <begin position="36"/>
        <end position="63"/>
    </location>
</feature>
<sequence length="518" mass="56892">MAFISDASNVTLGEGVYNNVHGNFVHNVHHHVYGQKRHREEIDGRDVPLLEGSSNKRRREDSGEEGFEIILAKHLKLTREIGNGSGYFLHAGEHQGRALILKVFNPGPSARQRMESTVALSQGLMHPNVLRIEGISSPTSPTQFIAYENGPWLNAAGPLAIALKEDVPRSLVLGFRMIAGLASGINNLKVNAISLSPMTVENFDIFLDVNDRFLISIDAGSSEGTTSGKFSRAAKDDHGWDLLNLLCQKMFKSANRALHNQEIECHPETLDHLLRQRSNPSSSSVPLFCTPDQRSEGTPQLISDEQLLPPRREYVWRTLERGKNCLTTVAAQITLDLEMKLSTLIRVALQDTQSPHRCRRYVREEITLATAPVESAVVSHDAPSPLEICPVCCEVVGFHEMLNCICGDPSKCVFASGGGSHAVDQILARGTPSNAGYANSGATSTVWVTPNTSPANPALHGVLKLCSSRPDEPMIRLCTREELLHRWPPHSPASPSGSASRNLKSPPKMRKLRTWTAR</sequence>
<dbReference type="Proteomes" id="UP001218218">
    <property type="component" value="Unassembled WGS sequence"/>
</dbReference>
<dbReference type="AlphaFoldDB" id="A0AAD6ZQ60"/>
<proteinExistence type="predicted"/>
<dbReference type="EMBL" id="JARIHO010000035">
    <property type="protein sequence ID" value="KAJ7331396.1"/>
    <property type="molecule type" value="Genomic_DNA"/>
</dbReference>
<name>A0AAD6ZQ60_9AGAR</name>
<keyword evidence="3" id="KW-1185">Reference proteome</keyword>
<feature type="region of interest" description="Disordered" evidence="1">
    <location>
        <begin position="488"/>
        <end position="518"/>
    </location>
</feature>
<evidence type="ECO:0000313" key="2">
    <source>
        <dbReference type="EMBL" id="KAJ7331396.1"/>
    </source>
</evidence>
<feature type="compositionally biased region" description="Basic and acidic residues" evidence="1">
    <location>
        <begin position="38"/>
        <end position="48"/>
    </location>
</feature>
<feature type="compositionally biased region" description="Basic residues" evidence="1">
    <location>
        <begin position="507"/>
        <end position="518"/>
    </location>
</feature>
<comment type="caution">
    <text evidence="2">The sequence shown here is derived from an EMBL/GenBank/DDBJ whole genome shotgun (WGS) entry which is preliminary data.</text>
</comment>
<organism evidence="2 3">
    <name type="scientific">Mycena albidolilacea</name>
    <dbReference type="NCBI Taxonomy" id="1033008"/>
    <lineage>
        <taxon>Eukaryota</taxon>
        <taxon>Fungi</taxon>
        <taxon>Dikarya</taxon>
        <taxon>Basidiomycota</taxon>
        <taxon>Agaricomycotina</taxon>
        <taxon>Agaricomycetes</taxon>
        <taxon>Agaricomycetidae</taxon>
        <taxon>Agaricales</taxon>
        <taxon>Marasmiineae</taxon>
        <taxon>Mycenaceae</taxon>
        <taxon>Mycena</taxon>
    </lineage>
</organism>
<reference evidence="2" key="1">
    <citation type="submission" date="2023-03" db="EMBL/GenBank/DDBJ databases">
        <title>Massive genome expansion in bonnet fungi (Mycena s.s.) driven by repeated elements and novel gene families across ecological guilds.</title>
        <authorList>
            <consortium name="Lawrence Berkeley National Laboratory"/>
            <person name="Harder C.B."/>
            <person name="Miyauchi S."/>
            <person name="Viragh M."/>
            <person name="Kuo A."/>
            <person name="Thoen E."/>
            <person name="Andreopoulos B."/>
            <person name="Lu D."/>
            <person name="Skrede I."/>
            <person name="Drula E."/>
            <person name="Henrissat B."/>
            <person name="Morin E."/>
            <person name="Kohler A."/>
            <person name="Barry K."/>
            <person name="LaButti K."/>
            <person name="Morin E."/>
            <person name="Salamov A."/>
            <person name="Lipzen A."/>
            <person name="Mereny Z."/>
            <person name="Hegedus B."/>
            <person name="Baldrian P."/>
            <person name="Stursova M."/>
            <person name="Weitz H."/>
            <person name="Taylor A."/>
            <person name="Grigoriev I.V."/>
            <person name="Nagy L.G."/>
            <person name="Martin F."/>
            <person name="Kauserud H."/>
        </authorList>
    </citation>
    <scope>NUCLEOTIDE SEQUENCE</scope>
    <source>
        <strain evidence="2">CBHHK002</strain>
    </source>
</reference>
<protein>
    <recommendedName>
        <fullName evidence="4">Protein kinase domain-containing protein</fullName>
    </recommendedName>
</protein>
<evidence type="ECO:0000256" key="1">
    <source>
        <dbReference type="SAM" id="MobiDB-lite"/>
    </source>
</evidence>
<evidence type="ECO:0000313" key="3">
    <source>
        <dbReference type="Proteomes" id="UP001218218"/>
    </source>
</evidence>
<evidence type="ECO:0008006" key="4">
    <source>
        <dbReference type="Google" id="ProtNLM"/>
    </source>
</evidence>
<gene>
    <name evidence="2" type="ORF">DFH08DRAFT_307995</name>
</gene>